<evidence type="ECO:0000313" key="1">
    <source>
        <dbReference type="EMBL" id="BAY83005.1"/>
    </source>
</evidence>
<gene>
    <name evidence="1" type="ORF">NIES267_24910</name>
</gene>
<keyword evidence="2" id="KW-1185">Reference proteome</keyword>
<proteinExistence type="predicted"/>
<evidence type="ECO:0000313" key="2">
    <source>
        <dbReference type="Proteomes" id="UP000218418"/>
    </source>
</evidence>
<dbReference type="OrthoDB" id="261494at2"/>
<name>A0A1Z4LP26_9CYAN</name>
<dbReference type="AlphaFoldDB" id="A0A1Z4LP26"/>
<protein>
    <submittedName>
        <fullName evidence="1">Uncharacterized protein</fullName>
    </submittedName>
</protein>
<sequence>MGKSIVELVDSLPTDNITVKVLKALDYIVPGEWDNFTNFDDAISQITGETKSKKIKKIRKQAVKLYEDKNNGYQTAVWLYQTLDNTDKVVGAAALANKIGTSFSFIPFLQQLTPKADTLQSIDLKMKLVAELIAYSKLNGLTLSPQKFAASLKENYQNEALMRMVALVCIDGVLPLGANFVPKIEKDITQRENLQNNPAFSAVSQFIPTTDKTGFINDSFKAVDDWMAKLTDSVGLTRESVASHLSNFIDIADDKFDYLAAFLDASTNYFEHTGIQTVARKLIKEAYQEID</sequence>
<reference evidence="1 2" key="1">
    <citation type="submission" date="2017-06" db="EMBL/GenBank/DDBJ databases">
        <title>Genome sequencing of cyanobaciteial culture collection at National Institute for Environmental Studies (NIES).</title>
        <authorList>
            <person name="Hirose Y."/>
            <person name="Shimura Y."/>
            <person name="Fujisawa T."/>
            <person name="Nakamura Y."/>
            <person name="Kawachi M."/>
        </authorList>
    </citation>
    <scope>NUCLEOTIDE SEQUENCE [LARGE SCALE GENOMIC DNA]</scope>
    <source>
        <strain evidence="1 2">NIES-267</strain>
    </source>
</reference>
<dbReference type="Proteomes" id="UP000218418">
    <property type="component" value="Chromosome"/>
</dbReference>
<dbReference type="EMBL" id="AP018227">
    <property type="protein sequence ID" value="BAY83005.1"/>
    <property type="molecule type" value="Genomic_DNA"/>
</dbReference>
<accession>A0A1Z4LP26</accession>
<organism evidence="1 2">
    <name type="scientific">Calothrix parasitica NIES-267</name>
    <dbReference type="NCBI Taxonomy" id="1973488"/>
    <lineage>
        <taxon>Bacteria</taxon>
        <taxon>Bacillati</taxon>
        <taxon>Cyanobacteriota</taxon>
        <taxon>Cyanophyceae</taxon>
        <taxon>Nostocales</taxon>
        <taxon>Calotrichaceae</taxon>
        <taxon>Calothrix</taxon>
    </lineage>
</organism>